<comment type="caution">
    <text evidence="2">Lacks conserved residue(s) required for the propagation of feature annotation.</text>
</comment>
<feature type="active site" evidence="2">
    <location>
        <position position="29"/>
    </location>
</feature>
<accession>A0ABU5HIS7</accession>
<feature type="binding site" evidence="2">
    <location>
        <position position="78"/>
    </location>
    <ligand>
        <name>substrate</name>
    </ligand>
</feature>
<dbReference type="GO" id="GO:0016740">
    <property type="term" value="F:transferase activity"/>
    <property type="evidence" value="ECO:0007669"/>
    <property type="project" value="UniProtKB-KW"/>
</dbReference>
<dbReference type="EMBL" id="JAXIVS010000027">
    <property type="protein sequence ID" value="MDY7233062.1"/>
    <property type="molecule type" value="Genomic_DNA"/>
</dbReference>
<dbReference type="Pfam" id="PF01255">
    <property type="entry name" value="Prenyltransf"/>
    <property type="match status" value="1"/>
</dbReference>
<dbReference type="InterPro" id="IPR001441">
    <property type="entry name" value="UPP_synth-like"/>
</dbReference>
<organism evidence="3 4">
    <name type="scientific">Hyalangium rubrum</name>
    <dbReference type="NCBI Taxonomy" id="3103134"/>
    <lineage>
        <taxon>Bacteria</taxon>
        <taxon>Pseudomonadati</taxon>
        <taxon>Myxococcota</taxon>
        <taxon>Myxococcia</taxon>
        <taxon>Myxococcales</taxon>
        <taxon>Cystobacterineae</taxon>
        <taxon>Archangiaceae</taxon>
        <taxon>Hyalangium</taxon>
    </lineage>
</organism>
<dbReference type="CDD" id="cd00475">
    <property type="entry name" value="Cis_IPPS"/>
    <property type="match status" value="1"/>
</dbReference>
<keyword evidence="2" id="KW-0460">Magnesium</keyword>
<reference evidence="3 4" key="1">
    <citation type="submission" date="2023-12" db="EMBL/GenBank/DDBJ databases">
        <title>the genome sequence of Hyalangium sp. s54d21.</title>
        <authorList>
            <person name="Zhang X."/>
        </authorList>
    </citation>
    <scope>NUCLEOTIDE SEQUENCE [LARGE SCALE GENOMIC DNA]</scope>
    <source>
        <strain evidence="4">s54d21</strain>
    </source>
</reference>
<dbReference type="HAMAP" id="MF_01139">
    <property type="entry name" value="ISPT"/>
    <property type="match status" value="1"/>
</dbReference>
<comment type="caution">
    <text evidence="3">The sequence shown here is derived from an EMBL/GenBank/DDBJ whole genome shotgun (WGS) entry which is preliminary data.</text>
</comment>
<dbReference type="InterPro" id="IPR018520">
    <property type="entry name" value="UPP_synth-like_CS"/>
</dbReference>
<feature type="binding site" evidence="2">
    <location>
        <position position="34"/>
    </location>
    <ligand>
        <name>substrate</name>
    </ligand>
</feature>
<feature type="binding site" evidence="2">
    <location>
        <position position="42"/>
    </location>
    <ligand>
        <name>substrate</name>
    </ligand>
</feature>
<gene>
    <name evidence="3" type="primary">uppS</name>
    <name evidence="3" type="ORF">SYV04_42135</name>
</gene>
<comment type="function">
    <text evidence="2">Catalyzes the condensation of isopentenyl diphosphate (IPP) with allylic pyrophosphates generating different type of terpenoids.</text>
</comment>
<feature type="binding site" evidence="2">
    <location>
        <begin position="30"/>
        <end position="33"/>
    </location>
    <ligand>
        <name>substrate</name>
    </ligand>
</feature>
<comment type="similarity">
    <text evidence="2">Belongs to the UPP synthase family.</text>
</comment>
<dbReference type="InterPro" id="IPR036424">
    <property type="entry name" value="UPP_synth-like_sf"/>
</dbReference>
<sequence>MSSPASPDELLEQQVKERGVPRHVGIIMDGNGRWAEERGLVRLEGHREGSSSVREVTRVARRLGVSALTLYAFSSQNWARPAEEVAGLMELLREYLEKERAEILDNNIRLDAIGELDRLPRYVRAPLDRLREDSAGNTGMVLSLALSYGGREELVRAARLLAEAAVRGELKPAAVNEEQLERHLWTNGLPPLDLVIRTSGEQRISNFLLWQAAYSELVFAEEPWPAFRTPAFLACLAEYQRRERRYGQTSAQVRGGVVDPTPS</sequence>
<dbReference type="NCBIfam" id="TIGR00055">
    <property type="entry name" value="uppS"/>
    <property type="match status" value="1"/>
</dbReference>
<keyword evidence="1 2" id="KW-0808">Transferase</keyword>
<evidence type="ECO:0000313" key="4">
    <source>
        <dbReference type="Proteomes" id="UP001291309"/>
    </source>
</evidence>
<dbReference type="Gene3D" id="3.40.1180.10">
    <property type="entry name" value="Decaprenyl diphosphate synthase-like"/>
    <property type="match status" value="1"/>
</dbReference>
<evidence type="ECO:0000256" key="2">
    <source>
        <dbReference type="HAMAP-Rule" id="MF_01139"/>
    </source>
</evidence>
<feature type="binding site" evidence="2">
    <location>
        <position position="197"/>
    </location>
    <ligand>
        <name>substrate</name>
    </ligand>
</feature>
<dbReference type="PROSITE" id="PS01066">
    <property type="entry name" value="UPP_SYNTHASE"/>
    <property type="match status" value="1"/>
</dbReference>
<keyword evidence="4" id="KW-1185">Reference proteome</keyword>
<keyword evidence="2" id="KW-0479">Metal-binding</keyword>
<evidence type="ECO:0000313" key="3">
    <source>
        <dbReference type="EMBL" id="MDY7233062.1"/>
    </source>
</evidence>
<dbReference type="RefSeq" id="WP_321551774.1">
    <property type="nucleotide sequence ID" value="NZ_JAXIVS010000027.1"/>
</dbReference>
<feature type="binding site" evidence="2">
    <location>
        <begin position="203"/>
        <end position="205"/>
    </location>
    <ligand>
        <name>substrate</name>
    </ligand>
</feature>
<dbReference type="Proteomes" id="UP001291309">
    <property type="component" value="Unassembled WGS sequence"/>
</dbReference>
<feature type="binding site" evidence="2">
    <location>
        <position position="80"/>
    </location>
    <ligand>
        <name>substrate</name>
    </ligand>
</feature>
<feature type="active site" description="Proton acceptor" evidence="2">
    <location>
        <position position="77"/>
    </location>
</feature>
<feature type="binding site" evidence="2">
    <location>
        <position position="46"/>
    </location>
    <ligand>
        <name>substrate</name>
    </ligand>
</feature>
<feature type="binding site" evidence="2">
    <location>
        <position position="216"/>
    </location>
    <ligand>
        <name>Mg(2+)</name>
        <dbReference type="ChEBI" id="CHEBI:18420"/>
    </ligand>
</feature>
<comment type="subunit">
    <text evidence="2">Homodimer.</text>
</comment>
<dbReference type="EC" id="2.5.1.-" evidence="2"/>
<name>A0ABU5HIS7_9BACT</name>
<feature type="binding site" evidence="2">
    <location>
        <position position="29"/>
    </location>
    <ligand>
        <name>Mg(2+)</name>
        <dbReference type="ChEBI" id="CHEBI:18420"/>
    </ligand>
</feature>
<dbReference type="PANTHER" id="PTHR10291:SF0">
    <property type="entry name" value="DEHYDRODOLICHYL DIPHOSPHATE SYNTHASE 2"/>
    <property type="match status" value="1"/>
</dbReference>
<dbReference type="PANTHER" id="PTHR10291">
    <property type="entry name" value="DEHYDRODOLICHYL DIPHOSPHATE SYNTHASE FAMILY MEMBER"/>
    <property type="match status" value="1"/>
</dbReference>
<evidence type="ECO:0000256" key="1">
    <source>
        <dbReference type="ARBA" id="ARBA00022679"/>
    </source>
</evidence>
<dbReference type="SUPFAM" id="SSF64005">
    <property type="entry name" value="Undecaprenyl diphosphate synthase"/>
    <property type="match status" value="1"/>
</dbReference>
<proteinExistence type="inferred from homology"/>
<protein>
    <recommendedName>
        <fullName evidence="2">Isoprenyl transferase</fullName>
        <ecNumber evidence="2">2.5.1.-</ecNumber>
    </recommendedName>
</protein>
<comment type="cofactor">
    <cofactor evidence="2">
        <name>Mg(2+)</name>
        <dbReference type="ChEBI" id="CHEBI:18420"/>
    </cofactor>
    <text evidence="2">Binds 2 magnesium ions per subunit.</text>
</comment>